<feature type="transmembrane region" description="Helical" evidence="2">
    <location>
        <begin position="139"/>
        <end position="160"/>
    </location>
</feature>
<feature type="region of interest" description="Disordered" evidence="1">
    <location>
        <begin position="1"/>
        <end position="34"/>
    </location>
</feature>
<comment type="caution">
    <text evidence="4">The sequence shown here is derived from an EMBL/GenBank/DDBJ whole genome shotgun (WGS) entry which is preliminary data.</text>
</comment>
<evidence type="ECO:0000256" key="1">
    <source>
        <dbReference type="SAM" id="MobiDB-lite"/>
    </source>
</evidence>
<organism evidence="4 5">
    <name type="scientific">Cytospora chrysosperma</name>
    <name type="common">Cytospora canker fungus</name>
    <name type="synonym">Sphaeria chrysosperma</name>
    <dbReference type="NCBI Taxonomy" id="252740"/>
    <lineage>
        <taxon>Eukaryota</taxon>
        <taxon>Fungi</taxon>
        <taxon>Dikarya</taxon>
        <taxon>Ascomycota</taxon>
        <taxon>Pezizomycotina</taxon>
        <taxon>Sordariomycetes</taxon>
        <taxon>Sordariomycetidae</taxon>
        <taxon>Diaporthales</taxon>
        <taxon>Cytosporaceae</taxon>
        <taxon>Cytospora</taxon>
    </lineage>
</organism>
<dbReference type="PANTHER" id="PTHR38793:SF3">
    <property type="entry name" value="SMODS AND SLOG-ASSOCIATING 2TM EFFECTOR DOMAIN-CONTAINING PROTEIN"/>
    <property type="match status" value="1"/>
</dbReference>
<evidence type="ECO:0000259" key="3">
    <source>
        <dbReference type="Pfam" id="PF18142"/>
    </source>
</evidence>
<dbReference type="AlphaFoldDB" id="A0A423WE98"/>
<proteinExistence type="predicted"/>
<accession>A0A423WE98</accession>
<feature type="compositionally biased region" description="Polar residues" evidence="1">
    <location>
        <begin position="20"/>
        <end position="34"/>
    </location>
</feature>
<name>A0A423WE98_CYTCH</name>
<dbReference type="InterPro" id="IPR041622">
    <property type="entry name" value="SLATT_fungi"/>
</dbReference>
<evidence type="ECO:0000256" key="2">
    <source>
        <dbReference type="SAM" id="Phobius"/>
    </source>
</evidence>
<sequence length="248" mass="26771">MSSLSAEPPSKLLEPCPPVGSTSNGKNTASSDLPLSKVDTNLSWGTPAGLPLRDPSDECLLIFRRAVGINSDLLTDFANADSLENGRKHASGIYKHVLEQKWKKSLIHHTLGIILYACHFIQIIVSAILTALGPNASRYEITITVLGGVNTTVAGMMALLKGSGVIERLARDEVEFQKLQDWIEETESLLSVGVIGSSGGDQTSNRIAAGKYVEVAFRKYNACFGRSYEMMSTSDIEGVRDLTRNAGK</sequence>
<evidence type="ECO:0000313" key="4">
    <source>
        <dbReference type="EMBL" id="ROW01720.1"/>
    </source>
</evidence>
<keyword evidence="2" id="KW-1133">Transmembrane helix</keyword>
<dbReference type="NCBIfam" id="NF033635">
    <property type="entry name" value="SLATT_fungal"/>
    <property type="match status" value="1"/>
</dbReference>
<dbReference type="PANTHER" id="PTHR38793">
    <property type="entry name" value="SLATT_FUNGAL DOMAIN-CONTAINING PROTEIN-RELATED"/>
    <property type="match status" value="1"/>
</dbReference>
<dbReference type="EMBL" id="LJZO01000006">
    <property type="protein sequence ID" value="ROW01720.1"/>
    <property type="molecule type" value="Genomic_DNA"/>
</dbReference>
<dbReference type="Pfam" id="PF18142">
    <property type="entry name" value="SLATT_fungal"/>
    <property type="match status" value="1"/>
</dbReference>
<keyword evidence="2" id="KW-0472">Membrane</keyword>
<keyword evidence="2" id="KW-0812">Transmembrane</keyword>
<dbReference type="Proteomes" id="UP000284375">
    <property type="component" value="Unassembled WGS sequence"/>
</dbReference>
<protein>
    <recommendedName>
        <fullName evidence="3">SMODS and SLOG-associating 2TM effector domain-containing protein</fullName>
    </recommendedName>
</protein>
<gene>
    <name evidence="4" type="ORF">VSDG_02127</name>
</gene>
<evidence type="ECO:0000313" key="5">
    <source>
        <dbReference type="Proteomes" id="UP000284375"/>
    </source>
</evidence>
<feature type="transmembrane region" description="Helical" evidence="2">
    <location>
        <begin position="111"/>
        <end position="133"/>
    </location>
</feature>
<dbReference type="OrthoDB" id="4472872at2759"/>
<feature type="domain" description="SMODS and SLOG-associating 2TM effector" evidence="3">
    <location>
        <begin position="97"/>
        <end position="223"/>
    </location>
</feature>
<reference evidence="4 5" key="1">
    <citation type="submission" date="2015-09" db="EMBL/GenBank/DDBJ databases">
        <title>Host preference determinants of Valsa canker pathogens revealed by comparative genomics.</title>
        <authorList>
            <person name="Yin Z."/>
            <person name="Huang L."/>
        </authorList>
    </citation>
    <scope>NUCLEOTIDE SEQUENCE [LARGE SCALE GENOMIC DNA]</scope>
    <source>
        <strain evidence="4 5">YSFL</strain>
    </source>
</reference>
<keyword evidence="5" id="KW-1185">Reference proteome</keyword>